<evidence type="ECO:0008006" key="4">
    <source>
        <dbReference type="Google" id="ProtNLM"/>
    </source>
</evidence>
<dbReference type="OrthoDB" id="193095at2759"/>
<organism evidence="3">
    <name type="scientific">Aureococcus anophagefferens</name>
    <name type="common">Harmful bloom alga</name>
    <dbReference type="NCBI Taxonomy" id="44056"/>
    <lineage>
        <taxon>Eukaryota</taxon>
        <taxon>Sar</taxon>
        <taxon>Stramenopiles</taxon>
        <taxon>Ochrophyta</taxon>
        <taxon>Pelagophyceae</taxon>
        <taxon>Pelagomonadales</taxon>
        <taxon>Pelagomonadaceae</taxon>
        <taxon>Aureococcus</taxon>
    </lineage>
</organism>
<dbReference type="eggNOG" id="ENOG502QWK0">
    <property type="taxonomic scope" value="Eukaryota"/>
</dbReference>
<evidence type="ECO:0000313" key="3">
    <source>
        <dbReference type="Proteomes" id="UP000002729"/>
    </source>
</evidence>
<feature type="region of interest" description="Disordered" evidence="1">
    <location>
        <begin position="1"/>
        <end position="32"/>
    </location>
</feature>
<evidence type="ECO:0000256" key="1">
    <source>
        <dbReference type="SAM" id="MobiDB-lite"/>
    </source>
</evidence>
<dbReference type="KEGG" id="aaf:AURANDRAFT_67150"/>
<dbReference type="InParanoid" id="F0YK81"/>
<feature type="compositionally biased region" description="Basic and acidic residues" evidence="1">
    <location>
        <begin position="1"/>
        <end position="12"/>
    </location>
</feature>
<dbReference type="EMBL" id="GL833151">
    <property type="protein sequence ID" value="EGB04500.1"/>
    <property type="molecule type" value="Genomic_DNA"/>
</dbReference>
<proteinExistence type="predicted"/>
<reference evidence="2 3" key="1">
    <citation type="journal article" date="2011" name="Proc. Natl. Acad. Sci. U.S.A.">
        <title>Niche of harmful alga Aureococcus anophagefferens revealed through ecogenomics.</title>
        <authorList>
            <person name="Gobler C.J."/>
            <person name="Berry D.L."/>
            <person name="Dyhrman S.T."/>
            <person name="Wilhelm S.W."/>
            <person name="Salamov A."/>
            <person name="Lobanov A.V."/>
            <person name="Zhang Y."/>
            <person name="Collier J.L."/>
            <person name="Wurch L.L."/>
            <person name="Kustka A.B."/>
            <person name="Dill B.D."/>
            <person name="Shah M."/>
            <person name="VerBerkmoes N.C."/>
            <person name="Kuo A."/>
            <person name="Terry A."/>
            <person name="Pangilinan J."/>
            <person name="Lindquist E.A."/>
            <person name="Lucas S."/>
            <person name="Paulsen I.T."/>
            <person name="Hattenrath-Lehmann T.K."/>
            <person name="Talmage S.C."/>
            <person name="Walker E.A."/>
            <person name="Koch F."/>
            <person name="Burson A.M."/>
            <person name="Marcoval M.A."/>
            <person name="Tang Y.Z."/>
            <person name="Lecleir G.R."/>
            <person name="Coyne K.J."/>
            <person name="Berg G.M."/>
            <person name="Bertrand E.M."/>
            <person name="Saito M.A."/>
            <person name="Gladyshev V.N."/>
            <person name="Grigoriev I.V."/>
        </authorList>
    </citation>
    <scope>NUCLEOTIDE SEQUENCE [LARGE SCALE GENOMIC DNA]</scope>
    <source>
        <strain evidence="3">CCMP 1984</strain>
    </source>
</reference>
<dbReference type="GeneID" id="20226098"/>
<evidence type="ECO:0000313" key="2">
    <source>
        <dbReference type="EMBL" id="EGB04500.1"/>
    </source>
</evidence>
<keyword evidence="3" id="KW-1185">Reference proteome</keyword>
<name>F0YK81_AURAN</name>
<accession>F0YK81</accession>
<feature type="compositionally biased region" description="Basic and acidic residues" evidence="1">
    <location>
        <begin position="1463"/>
        <end position="1489"/>
    </location>
</feature>
<gene>
    <name evidence="2" type="ORF">AURANDRAFT_67150</name>
</gene>
<dbReference type="RefSeq" id="XP_009040887.1">
    <property type="nucleotide sequence ID" value="XM_009042639.1"/>
</dbReference>
<dbReference type="Proteomes" id="UP000002729">
    <property type="component" value="Unassembled WGS sequence"/>
</dbReference>
<feature type="region of interest" description="Disordered" evidence="1">
    <location>
        <begin position="610"/>
        <end position="663"/>
    </location>
</feature>
<feature type="compositionally biased region" description="Low complexity" evidence="1">
    <location>
        <begin position="1151"/>
        <end position="1176"/>
    </location>
</feature>
<protein>
    <recommendedName>
        <fullName evidence="4">Calponin-homology (CH) domain-containing protein</fullName>
    </recommendedName>
</protein>
<feature type="region of interest" description="Disordered" evidence="1">
    <location>
        <begin position="1137"/>
        <end position="1197"/>
    </location>
</feature>
<feature type="region of interest" description="Disordered" evidence="1">
    <location>
        <begin position="1437"/>
        <end position="1489"/>
    </location>
</feature>
<sequence length="1489" mass="162987">MFRRRFYDRDSDSSNSDEDDGDEPVGGSSRDRMEEWCQGEEAVWLCRIPTLAAAGEPDALDHLTRALAVAKPRLATALAAATVDAVLRQRERYAHLPMLRRLCVSFIYVDTDAQGHVADAAPSAAFDFTRAARQSVFLPGGGPPGGGRGPSLQGRMAAGSRLAEFMRHTPCFDTVFNLQSEVSELARRRIAVEQMEDMRNRSRKLRADGAMALLHVRDQGLRTLVFYCWRALRELCEAQRAATMRTHFCKVAKKARGAGFVLAALGGGGDGTSAALAVARETIARAAFEHWHIEACASRRLRDAGETKHDEALVRARGAELEALTAKRAACRASVDEEKAALAETRRRVAECRRLLQSGRFERHCGLNGALSAATKNAGDEIVRRIRGALADAFEAPCAHAIACLAMEPSELAELGVVADADALALERSREIARLKADAREDAEQRLHALKSAQLAAKLEALPGGWEGGGEGAVPRQVLQLQEEFDRWAEKRRGKVALRLAGDHERARTAARRQRRLRLDQIARRDAAVEPDAAEQLLGWAPDLLVLRWASFVLRRGPHLAQRRLRNFGEDLRDGTILSLLLACVAPAELYDGAPRDYRDDASFLDDVLSESDEEREPGEKKVEAPAGGSRRQRAAIRVAAAPRGRGGGGGAGSPLKTGARAKQRKLAQAVRNDKRRVMLEDEIDPNERLDHVFRTLGVLEPPATGFATPSLVQGRTRVIQRLVRAGDASVGCALLARLMLTHHGLGPVRGSGPWRRRRAATRRWLELAEDWEAASGEVASVLEGTAGEAKWRAWRGKDLETTDDPAAAFESALAKLTRTCAALKDLAGDVDVVREDAARGRAAFAPLRAKLTDLSYALFGLRARRELLPTPIDPPPSLRDAHKHADMDQMVAGGGVDGHSKHANEPRTAPVAIADERLRAEFAAFTTFRGRRGGAAVAYCAAHELGIREVPRKVEVIHEDHVEAEKDAAEARALVLGRGELSDRGRLEALIKPYSFDDVDAWGRGAEAVLRDYFEDLRRVFRFYAASGEAGSADEMSAHEWMVFLGDCRIIDKRHTWCFRRGSPDDADECREKFALFRFTKDTARRVFDMTLDAEDEARRLAAEERKRAYYEESLEEVRRVQAEIDDADPELKKLMESERSRSPTRKTKLAAAAAGGGARATTRGNPRATTVAARAADDDDDDEADGGWALDDGERELGPGEWVEALLYVAMLKLRPPDGRDDHHAILPPDECLRRLVEDVILPRAAQSNRDTFRGELAMDAVQKVFRKHRVVLARIFRIFATAPAVVEGHVPGQPALSGPGFLRMMRDARVVTTPADAKHDFPAGSARKVFQDVQLGEDSAGSTEVGGGGESMIYPEFLEALGAIAVYKNTNPYISLQDKLETFLSHAQTGFVTCLNTAIKKDKRKLKLATSAASAANKAYAAHGGRAAMAVIKQEKTPRTPGRGAPLPADAGRATVAAAKADEGSVTKSDADDRPWEDMGDRDRIR</sequence>